<name>A0A1T2L677_9GAMM</name>
<dbReference type="Pfam" id="PF00535">
    <property type="entry name" value="Glycos_transf_2"/>
    <property type="match status" value="1"/>
</dbReference>
<dbReference type="RefSeq" id="WP_172840220.1">
    <property type="nucleotide sequence ID" value="NZ_MPRL01000021.1"/>
</dbReference>
<feature type="domain" description="Glycosyltransferase 2-like" evidence="1">
    <location>
        <begin position="14"/>
        <end position="134"/>
    </location>
</feature>
<dbReference type="EMBL" id="MPRL01000021">
    <property type="protein sequence ID" value="OOZ40609.1"/>
    <property type="molecule type" value="Genomic_DNA"/>
</dbReference>
<keyword evidence="3" id="KW-1185">Reference proteome</keyword>
<proteinExistence type="predicted"/>
<accession>A0A1T2L677</accession>
<sequence length="350" mass="40341">MYKSTIVVSPRERFSSVIPSLKSIFNTVDDSVPVIVVEGVTPTEIRAEIKALQSERPFKHIALSYPVTPNEARNIGAAEVETEFVLFADNDIEYEAGWLEALERNADENDADAVAPLIFIGPCETVTIHHAGGKLHHERDGANLILSEQHRFMNVPLEEVEAQLSDPSMLENEVCEFHCMLMRKDLYDRMGGLDERLITREQMDFALRCMDMGTKVTFEKDSRVTYRAYDPFNSVDLQYHLFRWSDERAVESIKAFEETWGVKLKADRIRYSWIQNHRDRAIATVYPWPRKVLGRKFMRRLISQKIERRVREQFDMKRAKLGEKSIPNRPEVVWAGTLFGLDDGRSGSQA</sequence>
<dbReference type="PANTHER" id="PTHR43179:SF7">
    <property type="entry name" value="RHAMNOSYLTRANSFERASE WBBL"/>
    <property type="match status" value="1"/>
</dbReference>
<comment type="caution">
    <text evidence="2">The sequence shown here is derived from an EMBL/GenBank/DDBJ whole genome shotgun (WGS) entry which is preliminary data.</text>
</comment>
<dbReference type="PANTHER" id="PTHR43179">
    <property type="entry name" value="RHAMNOSYLTRANSFERASE WBBL"/>
    <property type="match status" value="1"/>
</dbReference>
<dbReference type="InterPro" id="IPR001173">
    <property type="entry name" value="Glyco_trans_2-like"/>
</dbReference>
<dbReference type="AlphaFoldDB" id="A0A1T2L677"/>
<reference evidence="2 3" key="1">
    <citation type="submission" date="2016-11" db="EMBL/GenBank/DDBJ databases">
        <title>Mixed transmission modes and dynamic genome evolution in an obligate animal-bacterial symbiosis.</title>
        <authorList>
            <person name="Russell S.L."/>
            <person name="Corbett-Detig R.B."/>
            <person name="Cavanaugh C.M."/>
        </authorList>
    </citation>
    <scope>NUCLEOTIDE SEQUENCE [LARGE SCALE GENOMIC DNA]</scope>
    <source>
        <strain evidence="2">Sveles-Q1</strain>
    </source>
</reference>
<protein>
    <recommendedName>
        <fullName evidence="1">Glycosyltransferase 2-like domain-containing protein</fullName>
    </recommendedName>
</protein>
<gene>
    <name evidence="2" type="ORF">BOW53_07085</name>
</gene>
<dbReference type="SUPFAM" id="SSF53448">
    <property type="entry name" value="Nucleotide-diphospho-sugar transferases"/>
    <property type="match status" value="1"/>
</dbReference>
<organism evidence="2 3">
    <name type="scientific">Solemya pervernicosa gill symbiont</name>
    <dbReference type="NCBI Taxonomy" id="642797"/>
    <lineage>
        <taxon>Bacteria</taxon>
        <taxon>Pseudomonadati</taxon>
        <taxon>Pseudomonadota</taxon>
        <taxon>Gammaproteobacteria</taxon>
        <taxon>sulfur-oxidizing symbionts</taxon>
    </lineage>
</organism>
<dbReference type="Gene3D" id="3.90.550.10">
    <property type="entry name" value="Spore Coat Polysaccharide Biosynthesis Protein SpsA, Chain A"/>
    <property type="match status" value="1"/>
</dbReference>
<evidence type="ECO:0000259" key="1">
    <source>
        <dbReference type="Pfam" id="PF00535"/>
    </source>
</evidence>
<evidence type="ECO:0000313" key="3">
    <source>
        <dbReference type="Proteomes" id="UP000191110"/>
    </source>
</evidence>
<dbReference type="Proteomes" id="UP000191110">
    <property type="component" value="Unassembled WGS sequence"/>
</dbReference>
<dbReference type="InterPro" id="IPR029044">
    <property type="entry name" value="Nucleotide-diphossugar_trans"/>
</dbReference>
<evidence type="ECO:0000313" key="2">
    <source>
        <dbReference type="EMBL" id="OOZ40609.1"/>
    </source>
</evidence>